<accession>A0AAV2D9E9</accession>
<evidence type="ECO:0000313" key="1">
    <source>
        <dbReference type="EMBL" id="CAL1370523.1"/>
    </source>
</evidence>
<organism evidence="1 2">
    <name type="scientific">Linum trigynum</name>
    <dbReference type="NCBI Taxonomy" id="586398"/>
    <lineage>
        <taxon>Eukaryota</taxon>
        <taxon>Viridiplantae</taxon>
        <taxon>Streptophyta</taxon>
        <taxon>Embryophyta</taxon>
        <taxon>Tracheophyta</taxon>
        <taxon>Spermatophyta</taxon>
        <taxon>Magnoliopsida</taxon>
        <taxon>eudicotyledons</taxon>
        <taxon>Gunneridae</taxon>
        <taxon>Pentapetalae</taxon>
        <taxon>rosids</taxon>
        <taxon>fabids</taxon>
        <taxon>Malpighiales</taxon>
        <taxon>Linaceae</taxon>
        <taxon>Linum</taxon>
    </lineage>
</organism>
<sequence length="74" mass="8596">MVAVDLLRHIRFLLVLLRPPVPIFRYRSKRGNKSFLSFWLTVLTMRWEIVNASKSWQIEAFASDNISCQALTGS</sequence>
<name>A0AAV2D9E9_9ROSI</name>
<gene>
    <name evidence="1" type="ORF">LTRI10_LOCUS12643</name>
</gene>
<dbReference type="EMBL" id="OZ034815">
    <property type="protein sequence ID" value="CAL1370523.1"/>
    <property type="molecule type" value="Genomic_DNA"/>
</dbReference>
<protein>
    <recommendedName>
        <fullName evidence="3">Secreted protein</fullName>
    </recommendedName>
</protein>
<evidence type="ECO:0000313" key="2">
    <source>
        <dbReference type="Proteomes" id="UP001497516"/>
    </source>
</evidence>
<evidence type="ECO:0008006" key="3">
    <source>
        <dbReference type="Google" id="ProtNLM"/>
    </source>
</evidence>
<reference evidence="1 2" key="1">
    <citation type="submission" date="2024-04" db="EMBL/GenBank/DDBJ databases">
        <authorList>
            <person name="Fracassetti M."/>
        </authorList>
    </citation>
    <scope>NUCLEOTIDE SEQUENCE [LARGE SCALE GENOMIC DNA]</scope>
</reference>
<dbReference type="Proteomes" id="UP001497516">
    <property type="component" value="Chromosome 2"/>
</dbReference>
<keyword evidence="2" id="KW-1185">Reference proteome</keyword>
<dbReference type="AlphaFoldDB" id="A0AAV2D9E9"/>
<proteinExistence type="predicted"/>